<dbReference type="GO" id="GO:0004519">
    <property type="term" value="F:endonuclease activity"/>
    <property type="evidence" value="ECO:0007669"/>
    <property type="project" value="UniProtKB-KW"/>
</dbReference>
<feature type="domain" description="TNase-like" evidence="6">
    <location>
        <begin position="60"/>
        <end position="190"/>
    </location>
</feature>
<keyword evidence="3" id="KW-0378">Hydrolase</keyword>
<dbReference type="SUPFAM" id="SSF50199">
    <property type="entry name" value="Staphylococcal nuclease"/>
    <property type="match status" value="1"/>
</dbReference>
<keyword evidence="5" id="KW-0732">Signal</keyword>
<dbReference type="Proteomes" id="UP000553343">
    <property type="component" value="Unassembled WGS sequence"/>
</dbReference>
<organism evidence="7 8">
    <name type="scientific">Desulfobacter latus</name>
    <dbReference type="NCBI Taxonomy" id="2292"/>
    <lineage>
        <taxon>Bacteria</taxon>
        <taxon>Pseudomonadati</taxon>
        <taxon>Thermodesulfobacteriota</taxon>
        <taxon>Desulfobacteria</taxon>
        <taxon>Desulfobacterales</taxon>
        <taxon>Desulfobacteraceae</taxon>
        <taxon>Desulfobacter</taxon>
    </lineage>
</organism>
<evidence type="ECO:0000313" key="8">
    <source>
        <dbReference type="Proteomes" id="UP000553343"/>
    </source>
</evidence>
<dbReference type="PROSITE" id="PS01123">
    <property type="entry name" value="TNASE_1"/>
    <property type="match status" value="1"/>
</dbReference>
<feature type="chain" id="PRO_5032700448" evidence="5">
    <location>
        <begin position="24"/>
        <end position="206"/>
    </location>
</feature>
<dbReference type="InterPro" id="IPR016071">
    <property type="entry name" value="Staphylococal_nuclease_OB-fold"/>
</dbReference>
<dbReference type="Pfam" id="PF00565">
    <property type="entry name" value="SNase"/>
    <property type="match status" value="1"/>
</dbReference>
<dbReference type="PANTHER" id="PTHR12302:SF3">
    <property type="entry name" value="SERINE_THREONINE-PROTEIN KINASE 31"/>
    <property type="match status" value="1"/>
</dbReference>
<evidence type="ECO:0000256" key="3">
    <source>
        <dbReference type="ARBA" id="ARBA00022801"/>
    </source>
</evidence>
<dbReference type="InterPro" id="IPR035437">
    <property type="entry name" value="SNase_OB-fold_sf"/>
</dbReference>
<keyword evidence="2" id="KW-0255">Endonuclease</keyword>
<comment type="caution">
    <text evidence="7">The sequence shown here is derived from an EMBL/GenBank/DDBJ whole genome shotgun (WGS) entry which is preliminary data.</text>
</comment>
<reference evidence="7 8" key="1">
    <citation type="submission" date="2020-06" db="EMBL/GenBank/DDBJ databases">
        <title>High-quality draft genome of sulfate reducer Desulfobacter latus type strain AcrS2 isolated from marine sediment.</title>
        <authorList>
            <person name="Hoppe M."/>
            <person name="Larsen C.K."/>
            <person name="Marshall I.P.G."/>
            <person name="Schramm A."/>
            <person name="Marietou A.G."/>
        </authorList>
    </citation>
    <scope>NUCLEOTIDE SEQUENCE [LARGE SCALE GENOMIC DNA]</scope>
    <source>
        <strain evidence="7 8">AcRS2</strain>
    </source>
</reference>
<accession>A0A850T8M1</accession>
<dbReference type="GO" id="GO:0003676">
    <property type="term" value="F:nucleic acid binding"/>
    <property type="evidence" value="ECO:0007669"/>
    <property type="project" value="InterPro"/>
</dbReference>
<dbReference type="InterPro" id="IPR002071">
    <property type="entry name" value="Thermonucl_AS"/>
</dbReference>
<dbReference type="GO" id="GO:0016787">
    <property type="term" value="F:hydrolase activity"/>
    <property type="evidence" value="ECO:0007669"/>
    <property type="project" value="UniProtKB-KW"/>
</dbReference>
<evidence type="ECO:0000256" key="2">
    <source>
        <dbReference type="ARBA" id="ARBA00022759"/>
    </source>
</evidence>
<dbReference type="PANTHER" id="PTHR12302">
    <property type="entry name" value="EBNA2 BINDING PROTEIN P100"/>
    <property type="match status" value="1"/>
</dbReference>
<feature type="region of interest" description="Disordered" evidence="4">
    <location>
        <begin position="168"/>
        <end position="194"/>
    </location>
</feature>
<dbReference type="RefSeq" id="WP_178366989.1">
    <property type="nucleotide sequence ID" value="NZ_JACADJ010000037.1"/>
</dbReference>
<keyword evidence="8" id="KW-1185">Reference proteome</keyword>
<feature type="signal peptide" evidence="5">
    <location>
        <begin position="1"/>
        <end position="23"/>
    </location>
</feature>
<keyword evidence="1" id="KW-0540">Nuclease</keyword>
<proteinExistence type="predicted"/>
<dbReference type="Gene3D" id="2.40.50.90">
    <property type="match status" value="1"/>
</dbReference>
<evidence type="ECO:0000256" key="1">
    <source>
        <dbReference type="ARBA" id="ARBA00022722"/>
    </source>
</evidence>
<protein>
    <submittedName>
        <fullName evidence="7">Thermonuclease family protein</fullName>
    </submittedName>
</protein>
<dbReference type="Pfam" id="PF13511">
    <property type="entry name" value="DUF4124"/>
    <property type="match status" value="1"/>
</dbReference>
<dbReference type="AlphaFoldDB" id="A0A850T8M1"/>
<dbReference type="SMART" id="SM00318">
    <property type="entry name" value="SNc"/>
    <property type="match status" value="1"/>
</dbReference>
<evidence type="ECO:0000256" key="4">
    <source>
        <dbReference type="SAM" id="MobiDB-lite"/>
    </source>
</evidence>
<gene>
    <name evidence="7" type="ORF">HXW94_11135</name>
</gene>
<evidence type="ECO:0000259" key="6">
    <source>
        <dbReference type="PROSITE" id="PS50830"/>
    </source>
</evidence>
<dbReference type="EMBL" id="JACADJ010000037">
    <property type="protein sequence ID" value="NWH05535.1"/>
    <property type="molecule type" value="Genomic_DNA"/>
</dbReference>
<evidence type="ECO:0000256" key="5">
    <source>
        <dbReference type="SAM" id="SignalP"/>
    </source>
</evidence>
<name>A0A850T8M1_9BACT</name>
<evidence type="ECO:0000313" key="7">
    <source>
        <dbReference type="EMBL" id="NWH05535.1"/>
    </source>
</evidence>
<sequence>MRPAAIQLLATLLLVLSVSQARCDVYSWVDENGIRHFSNVSLPYGKKATQIPESVSSTIDKSNFTVTKVFDGDTVQVQGQDLEFRIRMVAIDAPETGGSRKKGQPYAQKAKKVLQQLIQGKKVRLKQYGTGGYNRILAEIFSQGRNINLTMIRQGLAEVYRGRLPQTLDSDSYNKAQDDARRRGRGMWSQGKAYKSPKIWRKENPW</sequence>
<dbReference type="PROSITE" id="PS50830">
    <property type="entry name" value="TNASE_3"/>
    <property type="match status" value="1"/>
</dbReference>
<dbReference type="InterPro" id="IPR025392">
    <property type="entry name" value="DUF4124"/>
</dbReference>